<accession>A0A167T6Q4</accession>
<gene>
    <name evidence="1" type="ORF">EN45_065040</name>
</gene>
<protein>
    <submittedName>
        <fullName evidence="1">Uncharacterized protein</fullName>
    </submittedName>
</protein>
<organism evidence="1">
    <name type="scientific">Penicillium chrysogenum</name>
    <name type="common">Penicillium notatum</name>
    <dbReference type="NCBI Taxonomy" id="5076"/>
    <lineage>
        <taxon>Eukaryota</taxon>
        <taxon>Fungi</taxon>
        <taxon>Dikarya</taxon>
        <taxon>Ascomycota</taxon>
        <taxon>Pezizomycotina</taxon>
        <taxon>Eurotiomycetes</taxon>
        <taxon>Eurotiomycetidae</taxon>
        <taxon>Eurotiales</taxon>
        <taxon>Aspergillaceae</taxon>
        <taxon>Penicillium</taxon>
        <taxon>Penicillium chrysogenum species complex</taxon>
    </lineage>
</organism>
<dbReference type="InterPro" id="IPR023213">
    <property type="entry name" value="CAT-like_dom_sf"/>
</dbReference>
<reference evidence="1" key="1">
    <citation type="journal article" date="2014" name="Genome Announc.">
        <title>Complete sequencing and chromosome-scale genome assembly of the industrial progenitor strain P2niaD18 from the penicillin producer Penicillium chrysogenum.</title>
        <authorList>
            <person name="Specht T."/>
            <person name="Dahlmann T.A."/>
            <person name="Zadra I."/>
            <person name="Kurnsteiner H."/>
            <person name="Kuck U."/>
        </authorList>
    </citation>
    <scope>NUCLEOTIDE SEQUENCE [LARGE SCALE GENOMIC DNA]</scope>
    <source>
        <strain evidence="1">P2niaD18</strain>
    </source>
</reference>
<dbReference type="InterPro" id="IPR050317">
    <property type="entry name" value="Plant_Fungal_Acyltransferase"/>
</dbReference>
<dbReference type="AlphaFoldDB" id="A0A167T6Q4"/>
<dbReference type="Proteomes" id="UP000076449">
    <property type="component" value="Chromosome II"/>
</dbReference>
<name>A0A167T6Q4_PENCH</name>
<sequence>MAPQVIPLHSKDDTWMNRGIALEFTLCFDHVLDPEHLRWSLHRLMEIGDWKKLGARLRLNSTGKLEYHIPEKYNAKCPGFTFSTAMRDSSLDDLSYSKLPRATKSPTVFPFTTADLDNLLFTPDSPKRLEDWICADRPQLDIRLVTFQDATLLKLAWLHTFMDASGRASLLNAWTAVLRGCEDEVPAFCGFLQDPLADLDAQPLMEWFVRSRWMLVILQWIGPLLLVIRWMWEMIPYPKHEFRMVCIPGSVVTQMRESAMQELSVGDDGTGKTPFVSESDVLVAWWAQCIIRSIRPSLQTPITILNIFNIRPVFPKHFPGGTAYIGNAWLTAHTILSSAQMLERPVSYLASKLRHSLLEQRSKDHIMAYAAAQKKGMDKAGGTLASAMGLSNMLIHCSNWHQARFFNVDFSSAVVGPVDEKARSVGKPSLIVPNTMYRWPMLINTGSVIGKDADGNWWLTWHLKRETWRNIEKQLAEISI</sequence>
<proteinExistence type="predicted"/>
<dbReference type="PANTHER" id="PTHR31642:SF294">
    <property type="entry name" value="ACETYLTRANSFERASE MATC1"/>
    <property type="match status" value="1"/>
</dbReference>
<dbReference type="EMBL" id="CM002799">
    <property type="protein sequence ID" value="KZN87941.1"/>
    <property type="molecule type" value="Genomic_DNA"/>
</dbReference>
<dbReference type="GO" id="GO:0016747">
    <property type="term" value="F:acyltransferase activity, transferring groups other than amino-acyl groups"/>
    <property type="evidence" value="ECO:0007669"/>
    <property type="project" value="TreeGrafter"/>
</dbReference>
<dbReference type="PANTHER" id="PTHR31642">
    <property type="entry name" value="TRICHOTHECENE 3-O-ACETYLTRANSFERASE"/>
    <property type="match status" value="1"/>
</dbReference>
<dbReference type="PhylomeDB" id="A0A167T6Q4"/>
<dbReference type="Pfam" id="PF02458">
    <property type="entry name" value="Transferase"/>
    <property type="match status" value="1"/>
</dbReference>
<evidence type="ECO:0000313" key="1">
    <source>
        <dbReference type="EMBL" id="KZN87941.1"/>
    </source>
</evidence>
<dbReference type="Gene3D" id="3.30.559.10">
    <property type="entry name" value="Chloramphenicol acetyltransferase-like domain"/>
    <property type="match status" value="2"/>
</dbReference>